<dbReference type="Gene3D" id="2.30.29.30">
    <property type="entry name" value="Pleckstrin-homology domain (PH domain)/Phosphotyrosine-binding domain (PTB)"/>
    <property type="match status" value="2"/>
</dbReference>
<name>V3ZK59_LOTGI</name>
<dbReference type="Proteomes" id="UP000030746">
    <property type="component" value="Unassembled WGS sequence"/>
</dbReference>
<protein>
    <recommendedName>
        <fullName evidence="1">IRS-type PTB domain-containing protein</fullName>
    </recommendedName>
</protein>
<dbReference type="KEGG" id="lgi:LOTGIDRAFT_155796"/>
<dbReference type="EMBL" id="KB203854">
    <property type="protein sequence ID" value="ESO82775.1"/>
    <property type="molecule type" value="Genomic_DNA"/>
</dbReference>
<dbReference type="PANTHER" id="PTHR21258:SF62">
    <property type="entry name" value="INSULIN RECEPTOR SUBSTRATE 1"/>
    <property type="match status" value="1"/>
</dbReference>
<dbReference type="PROSITE" id="PS51064">
    <property type="entry name" value="IRS_PTB"/>
    <property type="match status" value="1"/>
</dbReference>
<reference evidence="2 3" key="1">
    <citation type="journal article" date="2013" name="Nature">
        <title>Insights into bilaterian evolution from three spiralian genomes.</title>
        <authorList>
            <person name="Simakov O."/>
            <person name="Marletaz F."/>
            <person name="Cho S.J."/>
            <person name="Edsinger-Gonzales E."/>
            <person name="Havlak P."/>
            <person name="Hellsten U."/>
            <person name="Kuo D.H."/>
            <person name="Larsson T."/>
            <person name="Lv J."/>
            <person name="Arendt D."/>
            <person name="Savage R."/>
            <person name="Osoegawa K."/>
            <person name="de Jong P."/>
            <person name="Grimwood J."/>
            <person name="Chapman J.A."/>
            <person name="Shapiro H."/>
            <person name="Aerts A."/>
            <person name="Otillar R.P."/>
            <person name="Terry A.Y."/>
            <person name="Boore J.L."/>
            <person name="Grigoriev I.V."/>
            <person name="Lindberg D.R."/>
            <person name="Seaver E.C."/>
            <person name="Weisblat D.A."/>
            <person name="Putnam N.H."/>
            <person name="Rokhsar D.S."/>
        </authorList>
    </citation>
    <scope>NUCLEOTIDE SEQUENCE [LARGE SCALE GENOMIC DNA]</scope>
</reference>
<dbReference type="SMART" id="SM01244">
    <property type="entry name" value="IRS"/>
    <property type="match status" value="1"/>
</dbReference>
<dbReference type="Pfam" id="PF02174">
    <property type="entry name" value="IRS"/>
    <property type="match status" value="1"/>
</dbReference>
<dbReference type="AlphaFoldDB" id="V3ZK59"/>
<organism evidence="2 3">
    <name type="scientific">Lottia gigantea</name>
    <name type="common">Giant owl limpet</name>
    <dbReference type="NCBI Taxonomy" id="225164"/>
    <lineage>
        <taxon>Eukaryota</taxon>
        <taxon>Metazoa</taxon>
        <taxon>Spiralia</taxon>
        <taxon>Lophotrochozoa</taxon>
        <taxon>Mollusca</taxon>
        <taxon>Gastropoda</taxon>
        <taxon>Patellogastropoda</taxon>
        <taxon>Lottioidea</taxon>
        <taxon>Lottiidae</taxon>
        <taxon>Lottia</taxon>
    </lineage>
</organism>
<dbReference type="GO" id="GO:0005737">
    <property type="term" value="C:cytoplasm"/>
    <property type="evidence" value="ECO:0007669"/>
    <property type="project" value="TreeGrafter"/>
</dbReference>
<dbReference type="GO" id="GO:0007169">
    <property type="term" value="P:cell surface receptor protein tyrosine kinase signaling pathway"/>
    <property type="evidence" value="ECO:0007669"/>
    <property type="project" value="TreeGrafter"/>
</dbReference>
<gene>
    <name evidence="2" type="ORF">LOTGIDRAFT_155796</name>
</gene>
<feature type="domain" description="IRS-type PTB" evidence="1">
    <location>
        <begin position="110"/>
        <end position="215"/>
    </location>
</feature>
<accession>V3ZK59</accession>
<sequence length="254" mass="28819">METPDYATNANFIIKNSYVKVLKESGIIKAYIMKLWNQVETWKRRYMMICVSSSLGLSCIIKYKDKNEFVANRGKNIYYLSDISQVQQDIKDKSCIDIRIKDSTTLTLKFENVHTTYVKLLETNGMMGFLGECCFMIEKDSIRLKSHNGVQIATWPYKVIRNFTPSADDKTFSIEVGRASQTGEGLFKFASFQSKEIVNQLHFCIVLPGKSGTSRSLLSSASKSSQVPSGKYLSKIQFFFPKLEGQGKGRTIIL</sequence>
<evidence type="ECO:0000313" key="3">
    <source>
        <dbReference type="Proteomes" id="UP000030746"/>
    </source>
</evidence>
<dbReference type="OrthoDB" id="6422539at2759"/>
<dbReference type="RefSeq" id="XP_009066568.1">
    <property type="nucleotide sequence ID" value="XM_009068320.1"/>
</dbReference>
<dbReference type="HOGENOM" id="CLU_1095335_0_0_1"/>
<dbReference type="PANTHER" id="PTHR21258">
    <property type="entry name" value="DOCKING PROTEIN RELATED"/>
    <property type="match status" value="1"/>
</dbReference>
<dbReference type="SUPFAM" id="SSF50729">
    <property type="entry name" value="PH domain-like"/>
    <property type="match status" value="1"/>
</dbReference>
<dbReference type="InterPro" id="IPR011993">
    <property type="entry name" value="PH-like_dom_sf"/>
</dbReference>
<dbReference type="InterPro" id="IPR050996">
    <property type="entry name" value="Docking_Protein_DOK"/>
</dbReference>
<keyword evidence="3" id="KW-1185">Reference proteome</keyword>
<evidence type="ECO:0000259" key="1">
    <source>
        <dbReference type="PROSITE" id="PS51064"/>
    </source>
</evidence>
<dbReference type="InterPro" id="IPR002404">
    <property type="entry name" value="IRS_PTB"/>
</dbReference>
<proteinExistence type="predicted"/>
<dbReference type="CTD" id="20236836"/>
<dbReference type="GeneID" id="20236836"/>
<evidence type="ECO:0000313" key="2">
    <source>
        <dbReference type="EMBL" id="ESO82775.1"/>
    </source>
</evidence>